<sequence>MNQKLIDCFMNPVMCRLFMDISANAEMTARQLAESHPDIAQATLYRHLKRMVKDGVIVVVKEKPVRGTIEKTYSISDEFEKGLEDIVESNSGEAYMMLFMQYTSILIKSFQNYCKQDDIDIRKDISAFNIRPIYASNEELESAIIRIMEVVAELACNEPAENRRLRNIGLVVTPPEEKNE</sequence>
<proteinExistence type="predicted"/>
<dbReference type="SMART" id="SM00418">
    <property type="entry name" value="HTH_ARSR"/>
    <property type="match status" value="1"/>
</dbReference>
<accession>A0ABT1EBX5</accession>
<name>A0ABT1EBX5_9FIRM</name>
<feature type="domain" description="HTH arsR-type" evidence="1">
    <location>
        <begin position="4"/>
        <end position="88"/>
    </location>
</feature>
<dbReference type="RefSeq" id="WP_262067109.1">
    <property type="nucleotide sequence ID" value="NZ_JAMXOD010000023.1"/>
</dbReference>
<dbReference type="Gene3D" id="1.10.10.10">
    <property type="entry name" value="Winged helix-like DNA-binding domain superfamily/Winged helix DNA-binding domain"/>
    <property type="match status" value="1"/>
</dbReference>
<dbReference type="SUPFAM" id="SSF46785">
    <property type="entry name" value="Winged helix' DNA-binding domain"/>
    <property type="match status" value="1"/>
</dbReference>
<dbReference type="Proteomes" id="UP001523566">
    <property type="component" value="Unassembled WGS sequence"/>
</dbReference>
<dbReference type="EMBL" id="JAMZFW010000023">
    <property type="protein sequence ID" value="MCP1103334.1"/>
    <property type="molecule type" value="Genomic_DNA"/>
</dbReference>
<reference evidence="2 3" key="1">
    <citation type="journal article" date="2022" name="Genome Biol. Evol.">
        <title>Host diet, physiology and behaviors set the stage for Lachnospiraceae cladogenesis.</title>
        <authorList>
            <person name="Vera-Ponce De Leon A."/>
            <person name="Schneider M."/>
            <person name="Jahnes B.C."/>
            <person name="Sadowski V."/>
            <person name="Camuy-Velez L.A."/>
            <person name="Duan J."/>
            <person name="Sabree Z.L."/>
        </authorList>
    </citation>
    <scope>NUCLEOTIDE SEQUENCE [LARGE SCALE GENOMIC DNA]</scope>
    <source>
        <strain evidence="2 3">PAL113</strain>
    </source>
</reference>
<evidence type="ECO:0000259" key="1">
    <source>
        <dbReference type="SMART" id="SM00418"/>
    </source>
</evidence>
<dbReference type="InterPro" id="IPR036390">
    <property type="entry name" value="WH_DNA-bd_sf"/>
</dbReference>
<gene>
    <name evidence="2" type="ORF">NK125_13055</name>
</gene>
<dbReference type="CDD" id="cd00090">
    <property type="entry name" value="HTH_ARSR"/>
    <property type="match status" value="1"/>
</dbReference>
<dbReference type="Pfam" id="PF12840">
    <property type="entry name" value="HTH_20"/>
    <property type="match status" value="1"/>
</dbReference>
<comment type="caution">
    <text evidence="2">The sequence shown here is derived from an EMBL/GenBank/DDBJ whole genome shotgun (WGS) entry which is preliminary data.</text>
</comment>
<organism evidence="2 3">
    <name type="scientific">Aequitasia blattaphilus</name>
    <dbReference type="NCBI Taxonomy" id="2949332"/>
    <lineage>
        <taxon>Bacteria</taxon>
        <taxon>Bacillati</taxon>
        <taxon>Bacillota</taxon>
        <taxon>Clostridia</taxon>
        <taxon>Lachnospirales</taxon>
        <taxon>Lachnospiraceae</taxon>
        <taxon>Aequitasia</taxon>
    </lineage>
</organism>
<evidence type="ECO:0000313" key="2">
    <source>
        <dbReference type="EMBL" id="MCP1103334.1"/>
    </source>
</evidence>
<protein>
    <submittedName>
        <fullName evidence="2">Helix-turn-helix domain-containing protein</fullName>
    </submittedName>
</protein>
<evidence type="ECO:0000313" key="3">
    <source>
        <dbReference type="Proteomes" id="UP001523566"/>
    </source>
</evidence>
<dbReference type="InterPro" id="IPR001845">
    <property type="entry name" value="HTH_ArsR_DNA-bd_dom"/>
</dbReference>
<keyword evidence="3" id="KW-1185">Reference proteome</keyword>
<dbReference type="InterPro" id="IPR036388">
    <property type="entry name" value="WH-like_DNA-bd_sf"/>
</dbReference>
<dbReference type="Gene3D" id="6.10.140.2180">
    <property type="match status" value="1"/>
</dbReference>
<dbReference type="InterPro" id="IPR011991">
    <property type="entry name" value="ArsR-like_HTH"/>
</dbReference>